<sequence>MCKNVKNVSWETETLLGAPPKSKWGSFEPRAALSHVGLFVALMLYTGGGGMKRKRADEMCKNVKNVSWETETLLGAPPKSKWGSFEPRAALSHVGLFVALMLYTGGGGMSITRKQLLQGPTYMLTPHNGGWMELTLHRHTIVCLYIVSSTYTLVTRRSLEKVI</sequence>
<keyword evidence="1" id="KW-0812">Transmembrane</keyword>
<evidence type="ECO:0000313" key="2">
    <source>
        <dbReference type="EMBL" id="CAB3228491.1"/>
    </source>
</evidence>
<evidence type="ECO:0000313" key="3">
    <source>
        <dbReference type="Proteomes" id="UP000494106"/>
    </source>
</evidence>
<keyword evidence="1" id="KW-0472">Membrane</keyword>
<comment type="caution">
    <text evidence="2">The sequence shown here is derived from an EMBL/GenBank/DDBJ whole genome shotgun (WGS) entry which is preliminary data.</text>
</comment>
<feature type="transmembrane region" description="Helical" evidence="1">
    <location>
        <begin position="32"/>
        <end position="51"/>
    </location>
</feature>
<feature type="transmembrane region" description="Helical" evidence="1">
    <location>
        <begin position="89"/>
        <end position="111"/>
    </location>
</feature>
<accession>A0A8S0ZCA7</accession>
<gene>
    <name evidence="2" type="ORF">APLA_LOCUS3630</name>
</gene>
<keyword evidence="3" id="KW-1185">Reference proteome</keyword>
<dbReference type="OrthoDB" id="297496at2759"/>
<name>A0A8S0ZCA7_ARCPL</name>
<protein>
    <submittedName>
        <fullName evidence="2">Uncharacterized protein</fullName>
    </submittedName>
</protein>
<evidence type="ECO:0000256" key="1">
    <source>
        <dbReference type="SAM" id="Phobius"/>
    </source>
</evidence>
<dbReference type="AlphaFoldDB" id="A0A8S0ZCA7"/>
<reference evidence="2 3" key="1">
    <citation type="submission" date="2020-04" db="EMBL/GenBank/DDBJ databases">
        <authorList>
            <person name="Wallbank WR R."/>
            <person name="Pardo Diaz C."/>
            <person name="Kozak K."/>
            <person name="Martin S."/>
            <person name="Jiggins C."/>
            <person name="Moest M."/>
            <person name="Warren A I."/>
            <person name="Byers J.R.P. K."/>
            <person name="Montejo-Kovacevich G."/>
            <person name="Yen C E."/>
        </authorList>
    </citation>
    <scope>NUCLEOTIDE SEQUENCE [LARGE SCALE GENOMIC DNA]</scope>
</reference>
<dbReference type="EMBL" id="CADEBC010000346">
    <property type="protein sequence ID" value="CAB3228491.1"/>
    <property type="molecule type" value="Genomic_DNA"/>
</dbReference>
<organism evidence="2 3">
    <name type="scientific">Arctia plantaginis</name>
    <name type="common">Wood tiger moth</name>
    <name type="synonym">Phalaena plantaginis</name>
    <dbReference type="NCBI Taxonomy" id="874455"/>
    <lineage>
        <taxon>Eukaryota</taxon>
        <taxon>Metazoa</taxon>
        <taxon>Ecdysozoa</taxon>
        <taxon>Arthropoda</taxon>
        <taxon>Hexapoda</taxon>
        <taxon>Insecta</taxon>
        <taxon>Pterygota</taxon>
        <taxon>Neoptera</taxon>
        <taxon>Endopterygota</taxon>
        <taxon>Lepidoptera</taxon>
        <taxon>Glossata</taxon>
        <taxon>Ditrysia</taxon>
        <taxon>Noctuoidea</taxon>
        <taxon>Erebidae</taxon>
        <taxon>Arctiinae</taxon>
        <taxon>Arctia</taxon>
    </lineage>
</organism>
<keyword evidence="1" id="KW-1133">Transmembrane helix</keyword>
<proteinExistence type="predicted"/>
<dbReference type="Proteomes" id="UP000494106">
    <property type="component" value="Unassembled WGS sequence"/>
</dbReference>